<dbReference type="PANTHER" id="PTHR30546">
    <property type="entry name" value="FLAVODOXIN-RELATED PROTEIN WRBA-RELATED"/>
    <property type="match status" value="1"/>
</dbReference>
<evidence type="ECO:0000313" key="4">
    <source>
        <dbReference type="Proteomes" id="UP000182375"/>
    </source>
</evidence>
<dbReference type="NCBIfam" id="NF002999">
    <property type="entry name" value="PRK03767.1"/>
    <property type="match status" value="1"/>
</dbReference>
<sequence>MGFFRRNNESENSPVTSPVKLAVIYYSSTGFSAEIAKEISSAAEKAGAEVRLLKAAELAPEAAIASNDAWAAHAAASAGVPVASPADVEWADAVIFGSPTRFGNISSQLKQFIDTLGGLWAQGKLANKVYSGFATSATAHGGQESTILALYNSIHHFGGIIVSPGYTDPVKFVDGNPYGTSHVDAQGNNPVGEETRDSARHQAERVVQIAAALKAGLTA</sequence>
<dbReference type="Proteomes" id="UP000182375">
    <property type="component" value="Unassembled WGS sequence"/>
</dbReference>
<dbReference type="NCBIfam" id="TIGR01755">
    <property type="entry name" value="flav_wrbA"/>
    <property type="match status" value="1"/>
</dbReference>
<evidence type="ECO:0000313" key="3">
    <source>
        <dbReference type="EMBL" id="SEE15540.1"/>
    </source>
</evidence>
<evidence type="ECO:0000259" key="2">
    <source>
        <dbReference type="PROSITE" id="PS50902"/>
    </source>
</evidence>
<comment type="similarity">
    <text evidence="1">Belongs to the WrbA family.</text>
</comment>
<dbReference type="RefSeq" id="WP_403422392.1">
    <property type="nucleotide sequence ID" value="NZ_JBIWPM010000004.1"/>
</dbReference>
<organism evidence="3 4">
    <name type="scientific">Streptomyces misionensis</name>
    <dbReference type="NCBI Taxonomy" id="67331"/>
    <lineage>
        <taxon>Bacteria</taxon>
        <taxon>Bacillati</taxon>
        <taxon>Actinomycetota</taxon>
        <taxon>Actinomycetes</taxon>
        <taxon>Kitasatosporales</taxon>
        <taxon>Streptomycetaceae</taxon>
        <taxon>Streptomyces</taxon>
    </lineage>
</organism>
<proteinExistence type="inferred from homology"/>
<feature type="domain" description="Flavodoxin-like" evidence="2">
    <location>
        <begin position="21"/>
        <end position="219"/>
    </location>
</feature>
<dbReference type="GO" id="GO:0010181">
    <property type="term" value="F:FMN binding"/>
    <property type="evidence" value="ECO:0007669"/>
    <property type="project" value="InterPro"/>
</dbReference>
<dbReference type="InterPro" id="IPR008254">
    <property type="entry name" value="Flavodoxin/NO_synth"/>
</dbReference>
<evidence type="ECO:0000256" key="1">
    <source>
        <dbReference type="ARBA" id="ARBA00006961"/>
    </source>
</evidence>
<accession>A0A1H5GIS9</accession>
<name>A0A1H5GIS9_9ACTN</name>
<dbReference type="GO" id="GO:0003955">
    <property type="term" value="F:NAD(P)H dehydrogenase (quinone) activity"/>
    <property type="evidence" value="ECO:0007669"/>
    <property type="project" value="InterPro"/>
</dbReference>
<dbReference type="Pfam" id="PF03358">
    <property type="entry name" value="FMN_red"/>
    <property type="match status" value="1"/>
</dbReference>
<dbReference type="InterPro" id="IPR010089">
    <property type="entry name" value="Flavoprotein_WrbA-like"/>
</dbReference>
<dbReference type="InterPro" id="IPR029039">
    <property type="entry name" value="Flavoprotein-like_sf"/>
</dbReference>
<dbReference type="PROSITE" id="PS50902">
    <property type="entry name" value="FLAVODOXIN_LIKE"/>
    <property type="match status" value="1"/>
</dbReference>
<protein>
    <submittedName>
        <fullName evidence="3">NAD(P)H dehydrogenase (Quinone)</fullName>
    </submittedName>
</protein>
<dbReference type="SUPFAM" id="SSF52218">
    <property type="entry name" value="Flavoproteins"/>
    <property type="match status" value="1"/>
</dbReference>
<dbReference type="STRING" id="67331.SAMN04490357_7103"/>
<dbReference type="EMBL" id="FNTD01000004">
    <property type="protein sequence ID" value="SEE15540.1"/>
    <property type="molecule type" value="Genomic_DNA"/>
</dbReference>
<dbReference type="InterPro" id="IPR005025">
    <property type="entry name" value="FMN_Rdtase-like_dom"/>
</dbReference>
<dbReference type="GO" id="GO:0016020">
    <property type="term" value="C:membrane"/>
    <property type="evidence" value="ECO:0007669"/>
    <property type="project" value="TreeGrafter"/>
</dbReference>
<dbReference type="Gene3D" id="3.40.50.360">
    <property type="match status" value="1"/>
</dbReference>
<dbReference type="PANTHER" id="PTHR30546:SF23">
    <property type="entry name" value="FLAVOPROTEIN-LIKE PROTEIN YCP4-RELATED"/>
    <property type="match status" value="1"/>
</dbReference>
<reference evidence="3 4" key="1">
    <citation type="submission" date="2016-10" db="EMBL/GenBank/DDBJ databases">
        <authorList>
            <person name="de Groot N.N."/>
        </authorList>
    </citation>
    <scope>NUCLEOTIDE SEQUENCE [LARGE SCALE GENOMIC DNA]</scope>
    <source>
        <strain evidence="3 4">DSM 40306</strain>
    </source>
</reference>
<gene>
    <name evidence="3" type="ORF">SAMN04490357_7103</name>
</gene>
<dbReference type="AlphaFoldDB" id="A0A1H5GIS9"/>